<reference evidence="1 2" key="1">
    <citation type="journal article" date="2018" name="PLoS Genet.">
        <title>Population sequencing reveals clonal diversity and ancestral inbreeding in the grapevine cultivar Chardonnay.</title>
        <authorList>
            <person name="Roach M.J."/>
            <person name="Johnson D.L."/>
            <person name="Bohlmann J."/>
            <person name="van Vuuren H.J."/>
            <person name="Jones S.J."/>
            <person name="Pretorius I.S."/>
            <person name="Schmidt S.A."/>
            <person name="Borneman A.R."/>
        </authorList>
    </citation>
    <scope>NUCLEOTIDE SEQUENCE [LARGE SCALE GENOMIC DNA]</scope>
    <source>
        <strain evidence="2">cv. Chardonnay</strain>
        <tissue evidence="1">Leaf</tissue>
    </source>
</reference>
<proteinExistence type="predicted"/>
<organism evidence="1 2">
    <name type="scientific">Vitis vinifera</name>
    <name type="common">Grape</name>
    <dbReference type="NCBI Taxonomy" id="29760"/>
    <lineage>
        <taxon>Eukaryota</taxon>
        <taxon>Viridiplantae</taxon>
        <taxon>Streptophyta</taxon>
        <taxon>Embryophyta</taxon>
        <taxon>Tracheophyta</taxon>
        <taxon>Spermatophyta</taxon>
        <taxon>Magnoliopsida</taxon>
        <taxon>eudicotyledons</taxon>
        <taxon>Gunneridae</taxon>
        <taxon>Pentapetalae</taxon>
        <taxon>rosids</taxon>
        <taxon>Vitales</taxon>
        <taxon>Vitaceae</taxon>
        <taxon>Viteae</taxon>
        <taxon>Vitis</taxon>
    </lineage>
</organism>
<dbReference type="EMBL" id="QGNW01001255">
    <property type="protein sequence ID" value="RVW48340.1"/>
    <property type="molecule type" value="Genomic_DNA"/>
</dbReference>
<comment type="caution">
    <text evidence="1">The sequence shown here is derived from an EMBL/GenBank/DDBJ whole genome shotgun (WGS) entry which is preliminary data.</text>
</comment>
<name>A0A438EKV7_VITVI</name>
<gene>
    <name evidence="1" type="primary">RE1_2529</name>
    <name evidence="1" type="ORF">CK203_069585</name>
</gene>
<dbReference type="CDD" id="cd09272">
    <property type="entry name" value="RNase_HI_RT_Ty1"/>
    <property type="match status" value="1"/>
</dbReference>
<sequence>MAHVTCELTWLIALLKDLGVPHTQPALLYCDNQAALHIAANPVFHERTKHIEIDCHIVREKIQTGMLKTLHVASQHQLADTLIKPLFPDQLNSLIDKMGMKWQEAGTSVGLEGARERLTLARADLMEEGSFDRAIMGCHGVFHTASPVMGSATHP</sequence>
<protein>
    <submittedName>
        <fullName evidence="1">Retrovirus-related Pol polyprotein from transposon RE1</fullName>
    </submittedName>
</protein>
<evidence type="ECO:0000313" key="2">
    <source>
        <dbReference type="Proteomes" id="UP000288805"/>
    </source>
</evidence>
<dbReference type="Proteomes" id="UP000288805">
    <property type="component" value="Unassembled WGS sequence"/>
</dbReference>
<dbReference type="PANTHER" id="PTHR11439">
    <property type="entry name" value="GAG-POL-RELATED RETROTRANSPOSON"/>
    <property type="match status" value="1"/>
</dbReference>
<accession>A0A438EKV7</accession>
<dbReference type="AlphaFoldDB" id="A0A438EKV7"/>
<dbReference type="Gene3D" id="3.40.50.720">
    <property type="entry name" value="NAD(P)-binding Rossmann-like Domain"/>
    <property type="match status" value="1"/>
</dbReference>
<evidence type="ECO:0000313" key="1">
    <source>
        <dbReference type="EMBL" id="RVW48340.1"/>
    </source>
</evidence>
<dbReference type="PANTHER" id="PTHR11439:SF470">
    <property type="entry name" value="CYSTEINE-RICH RLK (RECEPTOR-LIKE PROTEIN KINASE) 8"/>
    <property type="match status" value="1"/>
</dbReference>